<dbReference type="EMBL" id="BNJG01000005">
    <property type="protein sequence ID" value="GHO60553.1"/>
    <property type="molecule type" value="Genomic_DNA"/>
</dbReference>
<reference evidence="1 2" key="1">
    <citation type="journal article" date="2021" name="Int. J. Syst. Evol. Microbiol.">
        <title>Reticulibacter mediterranei gen. nov., sp. nov., within the new family Reticulibacteraceae fam. nov., and Ktedonospora formicarum gen. nov., sp. nov., Ktedonobacter robiniae sp. nov., Dictyobacter formicarum sp. nov. and Dictyobacter arantiisoli sp. nov., belonging to the class Ktedonobacteria.</title>
        <authorList>
            <person name="Yabe S."/>
            <person name="Zheng Y."/>
            <person name="Wang C.M."/>
            <person name="Sakai Y."/>
            <person name="Abe K."/>
            <person name="Yokota A."/>
            <person name="Donadio S."/>
            <person name="Cavaletti L."/>
            <person name="Monciardini P."/>
        </authorList>
    </citation>
    <scope>NUCLEOTIDE SEQUENCE [LARGE SCALE GENOMIC DNA]</scope>
    <source>
        <strain evidence="1 2">SOSP1-30</strain>
    </source>
</reference>
<dbReference type="Proteomes" id="UP000654345">
    <property type="component" value="Unassembled WGS sequence"/>
</dbReference>
<accession>A0ABQ3V6H7</accession>
<keyword evidence="2" id="KW-1185">Reference proteome</keyword>
<proteinExistence type="predicted"/>
<organism evidence="1 2">
    <name type="scientific">Ktedonobacter robiniae</name>
    <dbReference type="NCBI Taxonomy" id="2778365"/>
    <lineage>
        <taxon>Bacteria</taxon>
        <taxon>Bacillati</taxon>
        <taxon>Chloroflexota</taxon>
        <taxon>Ktedonobacteria</taxon>
        <taxon>Ktedonobacterales</taxon>
        <taxon>Ktedonobacteraceae</taxon>
        <taxon>Ktedonobacter</taxon>
    </lineage>
</organism>
<evidence type="ECO:0000313" key="2">
    <source>
        <dbReference type="Proteomes" id="UP000654345"/>
    </source>
</evidence>
<protein>
    <submittedName>
        <fullName evidence="1">Uncharacterized protein</fullName>
    </submittedName>
</protein>
<gene>
    <name evidence="1" type="ORF">KSB_90280</name>
</gene>
<comment type="caution">
    <text evidence="1">The sequence shown here is derived from an EMBL/GenBank/DDBJ whole genome shotgun (WGS) entry which is preliminary data.</text>
</comment>
<evidence type="ECO:0000313" key="1">
    <source>
        <dbReference type="EMBL" id="GHO60553.1"/>
    </source>
</evidence>
<sequence>MQTGTWRQLRAHAHVHNWASVLTWPRFLQYILFHPWWCPGTGHAASGKEADTITEQDGRYMHEDLVNQPCLETLTGAGTDDQQILPLCGSQACRNCGWLCCKNRKKRNGA</sequence>
<name>A0ABQ3V6H7_9CHLR</name>